<evidence type="ECO:0000313" key="1">
    <source>
        <dbReference type="EMBL" id="KAF6171620.1"/>
    </source>
</evidence>
<proteinExistence type="predicted"/>
<comment type="caution">
    <text evidence="1">The sequence shown here is derived from an EMBL/GenBank/DDBJ whole genome shotgun (WGS) entry which is preliminary data.</text>
</comment>
<protein>
    <submittedName>
        <fullName evidence="1">Uncharacterized protein</fullName>
    </submittedName>
</protein>
<dbReference type="GO" id="GO:0034039">
    <property type="term" value="F:8-oxo-7,8-dihydroguanine DNA N-glycosylase activity"/>
    <property type="evidence" value="ECO:0007669"/>
    <property type="project" value="TreeGrafter"/>
</dbReference>
<dbReference type="SUPFAM" id="SSF48150">
    <property type="entry name" value="DNA-glycosylase"/>
    <property type="match status" value="1"/>
</dbReference>
<dbReference type="OrthoDB" id="4951845at2759"/>
<name>A0A7J7NX25_9MAGN</name>
<dbReference type="InterPro" id="IPR052054">
    <property type="entry name" value="Oxidative_DNA_repair_enzyme"/>
</dbReference>
<sequence length="309" mass="35027">MTESSDEETAAIDVVVLGGCIEVSVSLAPLGEAMKMFDLKKAVCNHGFFMMAPNRWDSLKKMLERPLRLSPLSNISVIAQITQPKRTEYALRVHLHDVNVISAEERQYITAQVGRMLHLSAKQQNAITDFHSIHVEAKKTGFGRIFCSPTLFEDMVKAILLCNCQFGRALDMANSLCELQMEISKKVDKKRKRTRSSKEEETYKGDGNFPSSKELAYLDKKFLEKRCNLGYRATTILRLAKEIEKGRLNLESLEKDEDCEQVLKQVMRVKGIGGFVGSYILTCIGFYHKIPADTETIRHLKEVIPHLII</sequence>
<dbReference type="PANTHER" id="PTHR10242">
    <property type="entry name" value="8-OXOGUANINE DNA GLYCOSYLASE"/>
    <property type="match status" value="1"/>
</dbReference>
<evidence type="ECO:0000313" key="2">
    <source>
        <dbReference type="Proteomes" id="UP000541444"/>
    </source>
</evidence>
<reference evidence="1 2" key="1">
    <citation type="journal article" date="2020" name="IScience">
        <title>Genome Sequencing of the Endangered Kingdonia uniflora (Circaeasteraceae, Ranunculales) Reveals Potential Mechanisms of Evolutionary Specialization.</title>
        <authorList>
            <person name="Sun Y."/>
            <person name="Deng T."/>
            <person name="Zhang A."/>
            <person name="Moore M.J."/>
            <person name="Landis J.B."/>
            <person name="Lin N."/>
            <person name="Zhang H."/>
            <person name="Zhang X."/>
            <person name="Huang J."/>
            <person name="Zhang X."/>
            <person name="Sun H."/>
            <person name="Wang H."/>
        </authorList>
    </citation>
    <scope>NUCLEOTIDE SEQUENCE [LARGE SCALE GENOMIC DNA]</scope>
    <source>
        <strain evidence="1">TB1705</strain>
        <tissue evidence="1">Leaf</tissue>
    </source>
</reference>
<dbReference type="GO" id="GO:0005634">
    <property type="term" value="C:nucleus"/>
    <property type="evidence" value="ECO:0007669"/>
    <property type="project" value="TreeGrafter"/>
</dbReference>
<dbReference type="Proteomes" id="UP000541444">
    <property type="component" value="Unassembled WGS sequence"/>
</dbReference>
<dbReference type="InterPro" id="IPR011257">
    <property type="entry name" value="DNA_glycosylase"/>
</dbReference>
<keyword evidence="2" id="KW-1185">Reference proteome</keyword>
<dbReference type="EMBL" id="JACGCM010000468">
    <property type="protein sequence ID" value="KAF6171620.1"/>
    <property type="molecule type" value="Genomic_DNA"/>
</dbReference>
<accession>A0A7J7NX25</accession>
<dbReference type="AlphaFoldDB" id="A0A7J7NX25"/>
<dbReference type="Gene3D" id="1.10.340.30">
    <property type="entry name" value="Hypothetical protein, domain 2"/>
    <property type="match status" value="1"/>
</dbReference>
<dbReference type="PANTHER" id="PTHR10242:SF7">
    <property type="entry name" value="HHH-GPD DOMAIN-CONTAINING PROTEIN"/>
    <property type="match status" value="1"/>
</dbReference>
<gene>
    <name evidence="1" type="ORF">GIB67_030386</name>
</gene>
<organism evidence="1 2">
    <name type="scientific">Kingdonia uniflora</name>
    <dbReference type="NCBI Taxonomy" id="39325"/>
    <lineage>
        <taxon>Eukaryota</taxon>
        <taxon>Viridiplantae</taxon>
        <taxon>Streptophyta</taxon>
        <taxon>Embryophyta</taxon>
        <taxon>Tracheophyta</taxon>
        <taxon>Spermatophyta</taxon>
        <taxon>Magnoliopsida</taxon>
        <taxon>Ranunculales</taxon>
        <taxon>Circaeasteraceae</taxon>
        <taxon>Kingdonia</taxon>
    </lineage>
</organism>
<dbReference type="GO" id="GO:0006285">
    <property type="term" value="P:base-excision repair, AP site formation"/>
    <property type="evidence" value="ECO:0007669"/>
    <property type="project" value="TreeGrafter"/>
</dbReference>